<proteinExistence type="predicted"/>
<organism evidence="2 3">
    <name type="scientific">Pacificispira spongiicola</name>
    <dbReference type="NCBI Taxonomy" id="2729598"/>
    <lineage>
        <taxon>Bacteria</taxon>
        <taxon>Pseudomonadati</taxon>
        <taxon>Pseudomonadota</taxon>
        <taxon>Alphaproteobacteria</taxon>
        <taxon>Rhodospirillales</taxon>
        <taxon>Rhodospirillaceae</taxon>
        <taxon>Pacificispira</taxon>
    </lineage>
</organism>
<dbReference type="Proteomes" id="UP000539372">
    <property type="component" value="Unassembled WGS sequence"/>
</dbReference>
<dbReference type="EMBL" id="JABBNT010000004">
    <property type="protein sequence ID" value="NMM45486.1"/>
    <property type="molecule type" value="Genomic_DNA"/>
</dbReference>
<dbReference type="SUPFAM" id="SSF53474">
    <property type="entry name" value="alpha/beta-Hydrolases"/>
    <property type="match status" value="1"/>
</dbReference>
<keyword evidence="3" id="KW-1185">Reference proteome</keyword>
<dbReference type="PANTHER" id="PTHR43194:SF2">
    <property type="entry name" value="PEROXISOMAL MEMBRANE PROTEIN LPX1"/>
    <property type="match status" value="1"/>
</dbReference>
<comment type="caution">
    <text evidence="2">The sequence shown here is derived from an EMBL/GenBank/DDBJ whole genome shotgun (WGS) entry which is preliminary data.</text>
</comment>
<reference evidence="2 3" key="1">
    <citation type="submission" date="2020-04" db="EMBL/GenBank/DDBJ databases">
        <title>Rhodospirillaceae bacterium KN72 isolated from deep sea.</title>
        <authorList>
            <person name="Zhang D.-C."/>
        </authorList>
    </citation>
    <scope>NUCLEOTIDE SEQUENCE [LARGE SCALE GENOMIC DNA]</scope>
    <source>
        <strain evidence="2 3">KN72</strain>
    </source>
</reference>
<evidence type="ECO:0000259" key="1">
    <source>
        <dbReference type="Pfam" id="PF00561"/>
    </source>
</evidence>
<sequence>MSYPAFRSVGSSVLHYCDTGKADGPALVFSNSLGTDFRVWRAVADAFAGTHRILLMDKRGHGLSSGPLDELTIGDLADDAAGLMDALGIKNAVFAGLSVGGMIAQKLAAQRPDLVKGLVLSNTGHKIGTDDVWQARIDAVLNGGIEPIADAVMERWLSEEFRKSRPVDLAGWRAMLTRTDAVGYAAVCRAIKMEDMTATTSTLTLPTLCIAGSRDGSTPPPLVREMADLIANARFVEIDGVAHLPCVEAPDRTVSELTSFLKEIGHGC</sequence>
<dbReference type="InterPro" id="IPR029058">
    <property type="entry name" value="AB_hydrolase_fold"/>
</dbReference>
<evidence type="ECO:0000313" key="3">
    <source>
        <dbReference type="Proteomes" id="UP000539372"/>
    </source>
</evidence>
<dbReference type="AlphaFoldDB" id="A0A7Y0HF26"/>
<keyword evidence="2" id="KW-0378">Hydrolase</keyword>
<dbReference type="InterPro" id="IPR050228">
    <property type="entry name" value="Carboxylesterase_BioH"/>
</dbReference>
<dbReference type="Gene3D" id="3.40.50.1820">
    <property type="entry name" value="alpha/beta hydrolase"/>
    <property type="match status" value="1"/>
</dbReference>
<dbReference type="NCBIfam" id="TIGR02427">
    <property type="entry name" value="protocat_pcaD"/>
    <property type="match status" value="1"/>
</dbReference>
<dbReference type="GO" id="GO:0042952">
    <property type="term" value="P:beta-ketoadipate pathway"/>
    <property type="evidence" value="ECO:0007669"/>
    <property type="project" value="InterPro"/>
</dbReference>
<evidence type="ECO:0000313" key="2">
    <source>
        <dbReference type="EMBL" id="NMM45486.1"/>
    </source>
</evidence>
<protein>
    <submittedName>
        <fullName evidence="2">3-oxoadipate enol-lactonase</fullName>
        <ecNumber evidence="2">3.1.1.24</ecNumber>
    </submittedName>
</protein>
<dbReference type="PRINTS" id="PR00111">
    <property type="entry name" value="ABHYDROLASE"/>
</dbReference>
<dbReference type="InterPro" id="IPR026968">
    <property type="entry name" value="PcaD/CatD"/>
</dbReference>
<dbReference type="PANTHER" id="PTHR43194">
    <property type="entry name" value="HYDROLASE ALPHA/BETA FOLD FAMILY"/>
    <property type="match status" value="1"/>
</dbReference>
<dbReference type="Pfam" id="PF00561">
    <property type="entry name" value="Abhydrolase_1"/>
    <property type="match status" value="1"/>
</dbReference>
<dbReference type="RefSeq" id="WP_169625883.1">
    <property type="nucleotide sequence ID" value="NZ_JABBNT010000004.1"/>
</dbReference>
<feature type="domain" description="AB hydrolase-1" evidence="1">
    <location>
        <begin position="25"/>
        <end position="130"/>
    </location>
</feature>
<gene>
    <name evidence="2" type="primary">pcaD</name>
    <name evidence="2" type="ORF">HH303_13410</name>
</gene>
<accession>A0A7Y0HF26</accession>
<name>A0A7Y0HF26_9PROT</name>
<dbReference type="InterPro" id="IPR000073">
    <property type="entry name" value="AB_hydrolase_1"/>
</dbReference>
<dbReference type="GO" id="GO:0047570">
    <property type="term" value="F:3-oxoadipate enol-lactonase activity"/>
    <property type="evidence" value="ECO:0007669"/>
    <property type="project" value="UniProtKB-EC"/>
</dbReference>
<dbReference type="EC" id="3.1.1.24" evidence="2"/>